<keyword evidence="2" id="KW-0472">Membrane</keyword>
<evidence type="ECO:0000256" key="2">
    <source>
        <dbReference type="SAM" id="Phobius"/>
    </source>
</evidence>
<keyword evidence="2" id="KW-0812">Transmembrane</keyword>
<dbReference type="Pfam" id="PF06912">
    <property type="entry name" value="DUF1275"/>
    <property type="match status" value="1"/>
</dbReference>
<feature type="compositionally biased region" description="Basic and acidic residues" evidence="1">
    <location>
        <begin position="1"/>
        <end position="14"/>
    </location>
</feature>
<dbReference type="InterPro" id="IPR010699">
    <property type="entry name" value="DUF1275"/>
</dbReference>
<evidence type="ECO:0000313" key="4">
    <source>
        <dbReference type="Proteomes" id="UP000722989"/>
    </source>
</evidence>
<feature type="transmembrane region" description="Helical" evidence="2">
    <location>
        <begin position="140"/>
        <end position="161"/>
    </location>
</feature>
<feature type="region of interest" description="Disordered" evidence="1">
    <location>
        <begin position="1"/>
        <end position="20"/>
    </location>
</feature>
<comment type="caution">
    <text evidence="3">The sequence shown here is derived from an EMBL/GenBank/DDBJ whole genome shotgun (WGS) entry which is preliminary data.</text>
</comment>
<evidence type="ECO:0000313" key="3">
    <source>
        <dbReference type="EMBL" id="NJC74066.1"/>
    </source>
</evidence>
<evidence type="ECO:0000256" key="1">
    <source>
        <dbReference type="SAM" id="MobiDB-lite"/>
    </source>
</evidence>
<reference evidence="3 4" key="1">
    <citation type="submission" date="2020-03" db="EMBL/GenBank/DDBJ databases">
        <title>WGS of the type strain of Planosporangium spp.</title>
        <authorList>
            <person name="Thawai C."/>
        </authorList>
    </citation>
    <scope>NUCLEOTIDE SEQUENCE [LARGE SCALE GENOMIC DNA]</scope>
    <source>
        <strain evidence="3 4">TBRC 5610</strain>
    </source>
</reference>
<keyword evidence="4" id="KW-1185">Reference proteome</keyword>
<dbReference type="RefSeq" id="WP_167928969.1">
    <property type="nucleotide sequence ID" value="NZ_JAATVY010000044.1"/>
</dbReference>
<feature type="transmembrane region" description="Helical" evidence="2">
    <location>
        <begin position="194"/>
        <end position="214"/>
    </location>
</feature>
<gene>
    <name evidence="3" type="ORF">HC031_30775</name>
</gene>
<name>A0ABX0Y7L2_9ACTN</name>
<dbReference type="PANTHER" id="PTHR37314">
    <property type="entry name" value="SLR0142 PROTEIN"/>
    <property type="match status" value="1"/>
</dbReference>
<accession>A0ABX0Y7L2</accession>
<dbReference type="EMBL" id="JAATVY010000044">
    <property type="protein sequence ID" value="NJC74066.1"/>
    <property type="molecule type" value="Genomic_DNA"/>
</dbReference>
<sequence>MKEAYRAVDPHRGGPDAGGAALPERVVTRLLLPLTAASGGLDAVCVTRLGGLFASVITGNMVQLGRAIATADARLALGATTAVGSYAIGVAIGAVPLRHRGSGWWRRHTVVSAVEVVLLAGMAAGWLATRAHPGRVTTPLLLGLAALAMGLQSAITINSGVRGASTTYLTGTLTKVAHSLTVDPHRFAAGAGGLARLAALLCGAAAGALVLHVAPLWAPLLPAAIVAAVAVSAAALTHDRQNRS</sequence>
<organism evidence="3 4">
    <name type="scientific">Planosporangium thailandense</name>
    <dbReference type="NCBI Taxonomy" id="765197"/>
    <lineage>
        <taxon>Bacteria</taxon>
        <taxon>Bacillati</taxon>
        <taxon>Actinomycetota</taxon>
        <taxon>Actinomycetes</taxon>
        <taxon>Micromonosporales</taxon>
        <taxon>Micromonosporaceae</taxon>
        <taxon>Planosporangium</taxon>
    </lineage>
</organism>
<keyword evidence="2" id="KW-1133">Transmembrane helix</keyword>
<dbReference type="PANTHER" id="PTHR37314:SF4">
    <property type="entry name" value="UPF0700 TRANSMEMBRANE PROTEIN YOAK"/>
    <property type="match status" value="1"/>
</dbReference>
<feature type="transmembrane region" description="Helical" evidence="2">
    <location>
        <begin position="75"/>
        <end position="97"/>
    </location>
</feature>
<feature type="transmembrane region" description="Helical" evidence="2">
    <location>
        <begin position="109"/>
        <end position="128"/>
    </location>
</feature>
<feature type="transmembrane region" description="Helical" evidence="2">
    <location>
        <begin position="220"/>
        <end position="238"/>
    </location>
</feature>
<proteinExistence type="predicted"/>
<dbReference type="Proteomes" id="UP000722989">
    <property type="component" value="Unassembled WGS sequence"/>
</dbReference>
<protein>
    <submittedName>
        <fullName evidence="3">DUF1275 domain-containing protein</fullName>
    </submittedName>
</protein>